<comment type="caution">
    <text evidence="1">Lacks conserved residue(s) required for the propagation of feature annotation.</text>
</comment>
<dbReference type="Pfam" id="PF21164">
    <property type="entry name" value="Dumpy_DPY"/>
    <property type="match status" value="3"/>
</dbReference>
<dbReference type="RefSeq" id="XP_028154473.1">
    <property type="nucleotide sequence ID" value="XM_028298672.1"/>
</dbReference>
<dbReference type="Gene3D" id="2.10.25.10">
    <property type="entry name" value="Laminin"/>
    <property type="match status" value="1"/>
</dbReference>
<evidence type="ECO:0000259" key="2">
    <source>
        <dbReference type="PROSITE" id="PS50026"/>
    </source>
</evidence>
<dbReference type="InParanoid" id="A0A6P7H9Z1"/>
<sequence length="348" mass="37023">NTKCQVINHSPICSCQTSYLGDPFTRCYPPPPPVVTEITTVVHPCTPSPCGPNSQCREISNLPSCSCLPEFIGAPPNCRPECSIHSECSSNLACIRRKCIDPCPGACGLNAVCNVFNYHATCSCPSDMTGDPFNNCFPKPPEPVPAVTVNDPCNPSPCGANALCEGNGRCACIQDYQGDPYRGCRPECVVNNDCPRERSCIRRKCVDPCIGTCASTGICQVINHIPMCSCPPGSTGNAFVACRTIEIPQNLNPCNPTPCGPNSQCREINQQAVCSCLPGYVGSPPICRPECVSSSECSLLNACINQKCVDPCPGTCGIGAKCQVINHNPICTCPSDFIGDPFTRCFPK</sequence>
<dbReference type="AlphaFoldDB" id="A0A6P7H9Z1"/>
<accession>A0A6P7H9Z1</accession>
<gene>
    <name evidence="3" type="primary">LOC114348041</name>
</gene>
<dbReference type="InterPro" id="IPR048407">
    <property type="entry name" value="Dumpy_DPY"/>
</dbReference>
<dbReference type="SUPFAM" id="SSF90148">
    <property type="entry name" value="DPY module"/>
    <property type="match status" value="3"/>
</dbReference>
<reference evidence="3" key="1">
    <citation type="submission" date="2025-08" db="UniProtKB">
        <authorList>
            <consortium name="RefSeq"/>
        </authorList>
    </citation>
    <scope>IDENTIFICATION</scope>
    <source>
        <tissue evidence="3">Whole insect</tissue>
    </source>
</reference>
<organism evidence="3">
    <name type="scientific">Diabrotica virgifera virgifera</name>
    <name type="common">western corn rootworm</name>
    <dbReference type="NCBI Taxonomy" id="50390"/>
    <lineage>
        <taxon>Eukaryota</taxon>
        <taxon>Metazoa</taxon>
        <taxon>Ecdysozoa</taxon>
        <taxon>Arthropoda</taxon>
        <taxon>Hexapoda</taxon>
        <taxon>Insecta</taxon>
        <taxon>Pterygota</taxon>
        <taxon>Neoptera</taxon>
        <taxon>Endopterygota</taxon>
        <taxon>Coleoptera</taxon>
        <taxon>Polyphaga</taxon>
        <taxon>Cucujiformia</taxon>
        <taxon>Chrysomeloidea</taxon>
        <taxon>Chrysomelidae</taxon>
        <taxon>Galerucinae</taxon>
        <taxon>Diabroticina</taxon>
        <taxon>Diabroticites</taxon>
        <taxon>Diabrotica</taxon>
    </lineage>
</organism>
<dbReference type="PANTHER" id="PTHR22963">
    <property type="entry name" value="ENDOGLIN-RELATED"/>
    <property type="match status" value="1"/>
</dbReference>
<feature type="non-terminal residue" evidence="3">
    <location>
        <position position="348"/>
    </location>
</feature>
<proteinExistence type="predicted"/>
<evidence type="ECO:0000313" key="3">
    <source>
        <dbReference type="RefSeq" id="XP_028154473.1"/>
    </source>
</evidence>
<keyword evidence="1" id="KW-0245">EGF-like domain</keyword>
<dbReference type="InterPro" id="IPR000742">
    <property type="entry name" value="EGF"/>
</dbReference>
<feature type="domain" description="EGF-like" evidence="2">
    <location>
        <begin position="250"/>
        <end position="288"/>
    </location>
</feature>
<dbReference type="PANTHER" id="PTHR22963:SF39">
    <property type="entry name" value="DUMPY"/>
    <property type="match status" value="1"/>
</dbReference>
<dbReference type="PROSITE" id="PS01186">
    <property type="entry name" value="EGF_2"/>
    <property type="match status" value="1"/>
</dbReference>
<name>A0A6P7H9Z1_DIAVI</name>
<dbReference type="SMART" id="SM00181">
    <property type="entry name" value="EGF"/>
    <property type="match status" value="6"/>
</dbReference>
<feature type="non-terminal residue" evidence="3">
    <location>
        <position position="1"/>
    </location>
</feature>
<dbReference type="PROSITE" id="PS50026">
    <property type="entry name" value="EGF_3"/>
    <property type="match status" value="2"/>
</dbReference>
<feature type="domain" description="EGF-like" evidence="2">
    <location>
        <begin position="41"/>
        <end position="79"/>
    </location>
</feature>
<evidence type="ECO:0000256" key="1">
    <source>
        <dbReference type="PROSITE-ProRule" id="PRU00076"/>
    </source>
</evidence>
<protein>
    <submittedName>
        <fullName evidence="3">Neurogenic locus notch homolog protein 2-like</fullName>
    </submittedName>
</protein>